<accession>A0A1Z2L8Z1</accession>
<evidence type="ECO:0008006" key="4">
    <source>
        <dbReference type="Google" id="ProtNLM"/>
    </source>
</evidence>
<feature type="signal peptide" evidence="1">
    <location>
        <begin position="1"/>
        <end position="43"/>
    </location>
</feature>
<keyword evidence="1" id="KW-0732">Signal</keyword>
<proteinExistence type="predicted"/>
<gene>
    <name evidence="2" type="ORF">SMD11_5187</name>
</gene>
<dbReference type="KEGG" id="salj:SMD11_5187"/>
<organism evidence="2 3">
    <name type="scientific">Streptomyces albireticuli</name>
    <dbReference type="NCBI Taxonomy" id="1940"/>
    <lineage>
        <taxon>Bacteria</taxon>
        <taxon>Bacillati</taxon>
        <taxon>Actinomycetota</taxon>
        <taxon>Actinomycetes</taxon>
        <taxon>Kitasatosporales</taxon>
        <taxon>Streptomycetaceae</taxon>
        <taxon>Streptomyces</taxon>
    </lineage>
</organism>
<name>A0A1Z2L8Z1_9ACTN</name>
<dbReference type="AlphaFoldDB" id="A0A1Z2L8Z1"/>
<dbReference type="RefSeq" id="WP_087928681.1">
    <property type="nucleotide sequence ID" value="NZ_CP021744.1"/>
</dbReference>
<dbReference type="EMBL" id="CP021744">
    <property type="protein sequence ID" value="ARZ70779.1"/>
    <property type="molecule type" value="Genomic_DNA"/>
</dbReference>
<dbReference type="Proteomes" id="UP000195755">
    <property type="component" value="Chromosome"/>
</dbReference>
<feature type="chain" id="PRO_5013097041" description="Secreted protein" evidence="1">
    <location>
        <begin position="44"/>
        <end position="75"/>
    </location>
</feature>
<evidence type="ECO:0000313" key="2">
    <source>
        <dbReference type="EMBL" id="ARZ70779.1"/>
    </source>
</evidence>
<evidence type="ECO:0000256" key="1">
    <source>
        <dbReference type="SAM" id="SignalP"/>
    </source>
</evidence>
<reference evidence="2 3" key="1">
    <citation type="submission" date="2017-06" db="EMBL/GenBank/DDBJ databases">
        <title>Streptomyces albireticuli Genome sequencing and assembly.</title>
        <authorList>
            <person name="Wang Y."/>
            <person name="Du B."/>
            <person name="Ding Y."/>
            <person name="Liu H."/>
            <person name="Hou Q."/>
            <person name="Liu K."/>
            <person name="Yao L."/>
            <person name="Wang C."/>
        </authorList>
    </citation>
    <scope>NUCLEOTIDE SEQUENCE [LARGE SCALE GENOMIC DNA]</scope>
    <source>
        <strain evidence="2 3">MDJK11</strain>
    </source>
</reference>
<evidence type="ECO:0000313" key="3">
    <source>
        <dbReference type="Proteomes" id="UP000195755"/>
    </source>
</evidence>
<sequence length="75" mass="7652">MSAGTKARIRPGTAQTRLPWWALVLPVVAFVTLLALLTSPASASDAVEPGAGTAGPGTVTRVVDFVQHALGRLSA</sequence>
<protein>
    <recommendedName>
        <fullName evidence="4">Secreted protein</fullName>
    </recommendedName>
</protein>